<evidence type="ECO:0000256" key="8">
    <source>
        <dbReference type="ARBA" id="ARBA00022737"/>
    </source>
</evidence>
<name>A0A7J0DWI7_9ERIC</name>
<dbReference type="PROSITE" id="PS50089">
    <property type="entry name" value="ZF_RING_2"/>
    <property type="match status" value="1"/>
</dbReference>
<evidence type="ECO:0000256" key="2">
    <source>
        <dbReference type="ARBA" id="ARBA00001947"/>
    </source>
</evidence>
<evidence type="ECO:0000256" key="1">
    <source>
        <dbReference type="ARBA" id="ARBA00001798"/>
    </source>
</evidence>
<organism evidence="15 16">
    <name type="scientific">Actinidia rufa</name>
    <dbReference type="NCBI Taxonomy" id="165716"/>
    <lineage>
        <taxon>Eukaryota</taxon>
        <taxon>Viridiplantae</taxon>
        <taxon>Streptophyta</taxon>
        <taxon>Embryophyta</taxon>
        <taxon>Tracheophyta</taxon>
        <taxon>Spermatophyta</taxon>
        <taxon>Magnoliopsida</taxon>
        <taxon>eudicotyledons</taxon>
        <taxon>Gunneridae</taxon>
        <taxon>Pentapetalae</taxon>
        <taxon>asterids</taxon>
        <taxon>Ericales</taxon>
        <taxon>Actinidiaceae</taxon>
        <taxon>Actinidia</taxon>
    </lineage>
</organism>
<sequence length="373" mass="41556">MFSGLVPGLNSAYSPEYEHSGEIPASLITLIDLFPHGVAFFVLCSRVVIAIALIVWSTYSEASADKEGDRGCDSPESDAASASAYLTYLVNDDGVDIVHESDAKYAEELQVQEALFASLLSSQMADTAKPYCIQNSPKLNSEQSRSFCGICLEEKESWRMFTSESCSHSFCYDCTSKHIEAKIQDNTKVILCPGVDCKSPLDFDSCRQIIPNDVLVRWDESLCKSLIHDSQTVYCPFRDCLALLVNDSGEVIVKIKCPSCHRSICARCHVPWHTEFSCKEFQRLNAKKQGKEEILVAELAKKKSWRKCPSCKMQISGSPSTPFPSNFMPSPAPPPVTIPKPRSTKLGRSRRDLFEGWWKWGGGSLARECEFFP</sequence>
<evidence type="ECO:0000256" key="11">
    <source>
        <dbReference type="ARBA" id="ARBA00022833"/>
    </source>
</evidence>
<evidence type="ECO:0000256" key="3">
    <source>
        <dbReference type="ARBA" id="ARBA00003976"/>
    </source>
</evidence>
<dbReference type="InterPro" id="IPR002867">
    <property type="entry name" value="IBR_dom"/>
</dbReference>
<dbReference type="SUPFAM" id="SSF57850">
    <property type="entry name" value="RING/U-box"/>
    <property type="match status" value="2"/>
</dbReference>
<dbReference type="PROSITE" id="PS51873">
    <property type="entry name" value="TRIAD"/>
    <property type="match status" value="1"/>
</dbReference>
<dbReference type="InterPro" id="IPR001841">
    <property type="entry name" value="Znf_RING"/>
</dbReference>
<accession>A0A7J0DWI7</accession>
<protein>
    <recommendedName>
        <fullName evidence="5">RBR-type E3 ubiquitin transferase</fullName>
        <ecNumber evidence="5">2.3.2.31</ecNumber>
    </recommendedName>
</protein>
<dbReference type="Pfam" id="PF01485">
    <property type="entry name" value="IBR"/>
    <property type="match status" value="1"/>
</dbReference>
<dbReference type="SMART" id="SM00184">
    <property type="entry name" value="RING"/>
    <property type="match status" value="1"/>
</dbReference>
<dbReference type="PANTHER" id="PTHR11685">
    <property type="entry name" value="RBR FAMILY RING FINGER AND IBR DOMAIN-CONTAINING"/>
    <property type="match status" value="1"/>
</dbReference>
<dbReference type="CDD" id="cd22582">
    <property type="entry name" value="BRcat_RBR_unk"/>
    <property type="match status" value="1"/>
</dbReference>
<feature type="domain" description="RING-type" evidence="14">
    <location>
        <begin position="144"/>
        <end position="373"/>
    </location>
</feature>
<keyword evidence="11" id="KW-0862">Zinc</keyword>
<keyword evidence="6" id="KW-0808">Transferase</keyword>
<dbReference type="SMART" id="SM00647">
    <property type="entry name" value="IBR"/>
    <property type="match status" value="1"/>
</dbReference>
<evidence type="ECO:0000313" key="15">
    <source>
        <dbReference type="EMBL" id="GFS44116.1"/>
    </source>
</evidence>
<evidence type="ECO:0000256" key="9">
    <source>
        <dbReference type="ARBA" id="ARBA00022771"/>
    </source>
</evidence>
<comment type="function">
    <text evidence="3">Might act as an E3 ubiquitin-protein ligase, or as part of E3 complex, which accepts ubiquitin from specific E2 ubiquitin-conjugating enzymes and then transfers it to substrates.</text>
</comment>
<keyword evidence="7" id="KW-0479">Metal-binding</keyword>
<dbReference type="Proteomes" id="UP000585474">
    <property type="component" value="Unassembled WGS sequence"/>
</dbReference>
<feature type="domain" description="RING-type" evidence="13">
    <location>
        <begin position="148"/>
        <end position="193"/>
    </location>
</feature>
<evidence type="ECO:0000256" key="12">
    <source>
        <dbReference type="PROSITE-ProRule" id="PRU00175"/>
    </source>
</evidence>
<evidence type="ECO:0000256" key="4">
    <source>
        <dbReference type="ARBA" id="ARBA00005884"/>
    </source>
</evidence>
<gene>
    <name evidence="15" type="ORF">Acr_00g0088560</name>
</gene>
<dbReference type="FunFam" id="3.30.40.10:FF:000230">
    <property type="entry name" value="RBR-type E3 ubiquitin transferase"/>
    <property type="match status" value="1"/>
</dbReference>
<dbReference type="Gene3D" id="3.30.40.10">
    <property type="entry name" value="Zinc/RING finger domain, C3HC4 (zinc finger)"/>
    <property type="match status" value="1"/>
</dbReference>
<dbReference type="InterPro" id="IPR031127">
    <property type="entry name" value="E3_UB_ligase_RBR"/>
</dbReference>
<dbReference type="OrthoDB" id="10009520at2759"/>
<evidence type="ECO:0000259" key="14">
    <source>
        <dbReference type="PROSITE" id="PS51873"/>
    </source>
</evidence>
<keyword evidence="9 12" id="KW-0863">Zinc-finger</keyword>
<evidence type="ECO:0000256" key="7">
    <source>
        <dbReference type="ARBA" id="ARBA00022723"/>
    </source>
</evidence>
<evidence type="ECO:0000256" key="5">
    <source>
        <dbReference type="ARBA" id="ARBA00012251"/>
    </source>
</evidence>
<reference evidence="16" key="1">
    <citation type="submission" date="2019-07" db="EMBL/GenBank/DDBJ databases">
        <title>De Novo Assembly of kiwifruit Actinidia rufa.</title>
        <authorList>
            <person name="Sugita-Konishi S."/>
            <person name="Sato K."/>
            <person name="Mori E."/>
            <person name="Abe Y."/>
            <person name="Kisaki G."/>
            <person name="Hamano K."/>
            <person name="Suezawa K."/>
            <person name="Otani M."/>
            <person name="Fukuda T."/>
            <person name="Manabe T."/>
            <person name="Gomi K."/>
            <person name="Tabuchi M."/>
            <person name="Akimitsu K."/>
            <person name="Kataoka I."/>
        </authorList>
    </citation>
    <scope>NUCLEOTIDE SEQUENCE [LARGE SCALE GENOMIC DNA]</scope>
    <source>
        <strain evidence="16">cv. Fuchu</strain>
    </source>
</reference>
<comment type="similarity">
    <text evidence="4">Belongs to the RBR family. Ariadne subfamily.</text>
</comment>
<comment type="caution">
    <text evidence="15">The sequence shown here is derived from an EMBL/GenBank/DDBJ whole genome shotgun (WGS) entry which is preliminary data.</text>
</comment>
<dbReference type="Pfam" id="PF00097">
    <property type="entry name" value="zf-C3HC4"/>
    <property type="match status" value="1"/>
</dbReference>
<keyword evidence="16" id="KW-1185">Reference proteome</keyword>
<dbReference type="GO" id="GO:0061630">
    <property type="term" value="F:ubiquitin protein ligase activity"/>
    <property type="evidence" value="ECO:0007669"/>
    <property type="project" value="UniProtKB-EC"/>
</dbReference>
<dbReference type="UniPathway" id="UPA00143"/>
<comment type="catalytic activity">
    <reaction evidence="1">
        <text>[E2 ubiquitin-conjugating enzyme]-S-ubiquitinyl-L-cysteine + [acceptor protein]-L-lysine = [E2 ubiquitin-conjugating enzyme]-L-cysteine + [acceptor protein]-N(6)-ubiquitinyl-L-lysine.</text>
        <dbReference type="EC" id="2.3.2.31"/>
    </reaction>
</comment>
<dbReference type="EMBL" id="BJWL01000432">
    <property type="protein sequence ID" value="GFS44116.1"/>
    <property type="molecule type" value="Genomic_DNA"/>
</dbReference>
<dbReference type="InterPro" id="IPR018957">
    <property type="entry name" value="Znf_C3HC4_RING-type"/>
</dbReference>
<evidence type="ECO:0000313" key="16">
    <source>
        <dbReference type="Proteomes" id="UP000585474"/>
    </source>
</evidence>
<dbReference type="EC" id="2.3.2.31" evidence="5"/>
<dbReference type="InterPro" id="IPR044066">
    <property type="entry name" value="TRIAD_supradom"/>
</dbReference>
<evidence type="ECO:0000256" key="6">
    <source>
        <dbReference type="ARBA" id="ARBA00022679"/>
    </source>
</evidence>
<keyword evidence="10" id="KW-0833">Ubl conjugation pathway</keyword>
<dbReference type="AlphaFoldDB" id="A0A7J0DWI7"/>
<dbReference type="GO" id="GO:0016567">
    <property type="term" value="P:protein ubiquitination"/>
    <property type="evidence" value="ECO:0007669"/>
    <property type="project" value="UniProtKB-UniPathway"/>
</dbReference>
<comment type="cofactor">
    <cofactor evidence="2">
        <name>Zn(2+)</name>
        <dbReference type="ChEBI" id="CHEBI:29105"/>
    </cofactor>
</comment>
<dbReference type="InterPro" id="IPR013083">
    <property type="entry name" value="Znf_RING/FYVE/PHD"/>
</dbReference>
<evidence type="ECO:0000256" key="10">
    <source>
        <dbReference type="ARBA" id="ARBA00022786"/>
    </source>
</evidence>
<evidence type="ECO:0000259" key="13">
    <source>
        <dbReference type="PROSITE" id="PS50089"/>
    </source>
</evidence>
<keyword evidence="8" id="KW-0677">Repeat</keyword>
<proteinExistence type="inferred from homology"/>
<dbReference type="GO" id="GO:0008270">
    <property type="term" value="F:zinc ion binding"/>
    <property type="evidence" value="ECO:0007669"/>
    <property type="project" value="UniProtKB-KW"/>
</dbReference>